<evidence type="ECO:0000256" key="6">
    <source>
        <dbReference type="ARBA" id="ARBA00023065"/>
    </source>
</evidence>
<protein>
    <submittedName>
        <fullName evidence="10">Uncharacterized protein</fullName>
    </submittedName>
</protein>
<sequence length="139" mass="15813">MPNSSVEQAQKTAQDAYAAASRQAGDAFKRLKTLGEPLANRFSSMLGSYREPLTYNLAVARELMKQVYTSERLQPPLSLRLWVDAYSTLSRRAQNPVYWREIIKSGQWAVVGLYSIEAYFIFKIGEIVGRRSLIGYKLE</sequence>
<keyword evidence="3" id="KW-0813">Transport</keyword>
<keyword evidence="9" id="KW-0066">ATP synthesis</keyword>
<evidence type="ECO:0000256" key="3">
    <source>
        <dbReference type="ARBA" id="ARBA00022448"/>
    </source>
</evidence>
<dbReference type="Proteomes" id="UP001050691">
    <property type="component" value="Unassembled WGS sequence"/>
</dbReference>
<dbReference type="InterPro" id="IPR006808">
    <property type="entry name" value="ATP_synth_F0_gsu_mt"/>
</dbReference>
<evidence type="ECO:0000313" key="10">
    <source>
        <dbReference type="EMBL" id="GJJ08623.1"/>
    </source>
</evidence>
<comment type="subcellular location">
    <subcellularLocation>
        <location evidence="1">Mitochondrion membrane</location>
    </subcellularLocation>
</comment>
<comment type="caution">
    <text evidence="10">The sequence shown here is derived from an EMBL/GenBank/DDBJ whole genome shotgun (WGS) entry which is preliminary data.</text>
</comment>
<evidence type="ECO:0000256" key="2">
    <source>
        <dbReference type="ARBA" id="ARBA00005699"/>
    </source>
</evidence>
<organism evidence="10 11">
    <name type="scientific">Clathrus columnatus</name>
    <dbReference type="NCBI Taxonomy" id="1419009"/>
    <lineage>
        <taxon>Eukaryota</taxon>
        <taxon>Fungi</taxon>
        <taxon>Dikarya</taxon>
        <taxon>Basidiomycota</taxon>
        <taxon>Agaricomycotina</taxon>
        <taxon>Agaricomycetes</taxon>
        <taxon>Phallomycetidae</taxon>
        <taxon>Phallales</taxon>
        <taxon>Clathraceae</taxon>
        <taxon>Clathrus</taxon>
    </lineage>
</organism>
<evidence type="ECO:0000256" key="4">
    <source>
        <dbReference type="ARBA" id="ARBA00022547"/>
    </source>
</evidence>
<keyword evidence="7" id="KW-0496">Mitochondrion</keyword>
<gene>
    <name evidence="10" type="ORF">Clacol_002842</name>
</gene>
<keyword evidence="4" id="KW-0138">CF(0)</keyword>
<evidence type="ECO:0000256" key="5">
    <source>
        <dbReference type="ARBA" id="ARBA00022781"/>
    </source>
</evidence>
<evidence type="ECO:0000256" key="8">
    <source>
        <dbReference type="ARBA" id="ARBA00023136"/>
    </source>
</evidence>
<accession>A0AAV5A7K7</accession>
<dbReference type="Pfam" id="PF04718">
    <property type="entry name" value="ATP-synt_G"/>
    <property type="match status" value="1"/>
</dbReference>
<evidence type="ECO:0000313" key="11">
    <source>
        <dbReference type="Proteomes" id="UP001050691"/>
    </source>
</evidence>
<comment type="similarity">
    <text evidence="2">Belongs to the ATPase g subunit family.</text>
</comment>
<keyword evidence="6" id="KW-0406">Ion transport</keyword>
<evidence type="ECO:0000256" key="7">
    <source>
        <dbReference type="ARBA" id="ARBA00023128"/>
    </source>
</evidence>
<keyword evidence="8" id="KW-0472">Membrane</keyword>
<dbReference type="GO" id="GO:0031966">
    <property type="term" value="C:mitochondrial membrane"/>
    <property type="evidence" value="ECO:0007669"/>
    <property type="project" value="UniProtKB-SubCell"/>
</dbReference>
<evidence type="ECO:0000256" key="1">
    <source>
        <dbReference type="ARBA" id="ARBA00004325"/>
    </source>
</evidence>
<name>A0AAV5A7K7_9AGAM</name>
<keyword evidence="11" id="KW-1185">Reference proteome</keyword>
<dbReference type="GO" id="GO:0015986">
    <property type="term" value="P:proton motive force-driven ATP synthesis"/>
    <property type="evidence" value="ECO:0007669"/>
    <property type="project" value="InterPro"/>
</dbReference>
<dbReference type="GO" id="GO:0045259">
    <property type="term" value="C:proton-transporting ATP synthase complex"/>
    <property type="evidence" value="ECO:0007669"/>
    <property type="project" value="UniProtKB-KW"/>
</dbReference>
<dbReference type="AlphaFoldDB" id="A0AAV5A7K7"/>
<reference evidence="10" key="1">
    <citation type="submission" date="2021-10" db="EMBL/GenBank/DDBJ databases">
        <title>De novo Genome Assembly of Clathrus columnatus (Basidiomycota, Fungi) Using Illumina and Nanopore Sequence Data.</title>
        <authorList>
            <person name="Ogiso-Tanaka E."/>
            <person name="Itagaki H."/>
            <person name="Hosoya T."/>
            <person name="Hosaka K."/>
        </authorList>
    </citation>
    <scope>NUCLEOTIDE SEQUENCE</scope>
    <source>
        <strain evidence="10">MO-923</strain>
    </source>
</reference>
<keyword evidence="5" id="KW-0375">Hydrogen ion transport</keyword>
<proteinExistence type="inferred from homology"/>
<evidence type="ECO:0000256" key="9">
    <source>
        <dbReference type="ARBA" id="ARBA00023310"/>
    </source>
</evidence>
<dbReference type="GO" id="GO:0015078">
    <property type="term" value="F:proton transmembrane transporter activity"/>
    <property type="evidence" value="ECO:0007669"/>
    <property type="project" value="InterPro"/>
</dbReference>
<dbReference type="EMBL" id="BPWL01000003">
    <property type="protein sequence ID" value="GJJ08623.1"/>
    <property type="molecule type" value="Genomic_DNA"/>
</dbReference>